<evidence type="ECO:0000313" key="2">
    <source>
        <dbReference type="EMBL" id="ERF60610.1"/>
    </source>
</evidence>
<gene>
    <name evidence="3" type="ORF">HMPREF0860_2543</name>
    <name evidence="2" type="ORF">HMPREF1325_0987</name>
</gene>
<dbReference type="InterPro" id="IPR007374">
    <property type="entry name" value="ASCH_domain"/>
</dbReference>
<dbReference type="Proteomes" id="UP000016646">
    <property type="component" value="Unassembled WGS sequence"/>
</dbReference>
<evidence type="ECO:0000259" key="1">
    <source>
        <dbReference type="SMART" id="SM01022"/>
    </source>
</evidence>
<proteinExistence type="predicted"/>
<accession>U1GRL3</accession>
<dbReference type="STRING" id="1125725.HMPREF1325_0987"/>
<dbReference type="SUPFAM" id="SSF88697">
    <property type="entry name" value="PUA domain-like"/>
    <property type="match status" value="1"/>
</dbReference>
<dbReference type="PATRIC" id="fig|1125725.3.peg.1418"/>
<protein>
    <submittedName>
        <fullName evidence="2">ASCH domain protein</fullName>
    </submittedName>
</protein>
<keyword evidence="5" id="KW-1185">Reference proteome</keyword>
<reference evidence="4 5" key="1">
    <citation type="submission" date="2013-08" db="EMBL/GenBank/DDBJ databases">
        <authorList>
            <person name="Durkin A.S."/>
            <person name="Haft D.R."/>
            <person name="McCorrison J."/>
            <person name="Torralba M."/>
            <person name="Gillis M."/>
            <person name="Haft D.H."/>
            <person name="Methe B."/>
            <person name="Sutton G."/>
            <person name="Nelson K.E."/>
        </authorList>
    </citation>
    <scope>NUCLEOTIDE SEQUENCE [LARGE SCALE GENOMIC DNA]</scope>
    <source>
        <strain evidence="3 5">ATCC 35536</strain>
        <strain evidence="2 4">VPI DR56BR1116</strain>
    </source>
</reference>
<organism evidence="2 4">
    <name type="scientific">Treponema socranskii subsp. socranskii VPI DR56BR1116 = ATCC 35536</name>
    <dbReference type="NCBI Taxonomy" id="1125725"/>
    <lineage>
        <taxon>Bacteria</taxon>
        <taxon>Pseudomonadati</taxon>
        <taxon>Spirochaetota</taxon>
        <taxon>Spirochaetia</taxon>
        <taxon>Spirochaetales</taxon>
        <taxon>Treponemataceae</taxon>
        <taxon>Treponema</taxon>
    </lineage>
</organism>
<dbReference type="Pfam" id="PF04266">
    <property type="entry name" value="ASCH"/>
    <property type="match status" value="1"/>
</dbReference>
<dbReference type="InterPro" id="IPR015947">
    <property type="entry name" value="PUA-like_sf"/>
</dbReference>
<evidence type="ECO:0000313" key="5">
    <source>
        <dbReference type="Proteomes" id="UP000016646"/>
    </source>
</evidence>
<dbReference type="EMBL" id="AVQI01000018">
    <property type="protein sequence ID" value="ERK04615.1"/>
    <property type="molecule type" value="Genomic_DNA"/>
</dbReference>
<dbReference type="OrthoDB" id="9807542at2"/>
<feature type="domain" description="ASCH" evidence="1">
    <location>
        <begin position="33"/>
        <end position="150"/>
    </location>
</feature>
<dbReference type="eggNOG" id="COG4405">
    <property type="taxonomic scope" value="Bacteria"/>
</dbReference>
<dbReference type="RefSeq" id="WP_021330481.1">
    <property type="nucleotide sequence ID" value="NZ_AUZJ01000039.1"/>
</dbReference>
<dbReference type="InterPro" id="IPR009326">
    <property type="entry name" value="DUF984"/>
</dbReference>
<sequence>MTADAASYWQKFLQKRGHNPVGRCAGEMCFEAEGFFGDELLALVLAGKKTAFFSSYASYIIDNEDLPAPGEKYVVLDRSGSPRCIIELTSVRIVPFCEVTCEMVIAEGEDESLEAWREKEKGYLEDEGEIVGFAFAEDIKLVFHEFRIID</sequence>
<dbReference type="PIRSF" id="PIRSF021320">
    <property type="entry name" value="DUF984"/>
    <property type="match status" value="1"/>
</dbReference>
<comment type="caution">
    <text evidence="2">The sequence shown here is derived from an EMBL/GenBank/DDBJ whole genome shotgun (WGS) entry which is preliminary data.</text>
</comment>
<dbReference type="EMBL" id="AUZJ01000039">
    <property type="protein sequence ID" value="ERF60610.1"/>
    <property type="molecule type" value="Genomic_DNA"/>
</dbReference>
<name>U1GRL3_TRESO</name>
<dbReference type="Gene3D" id="3.10.400.10">
    <property type="entry name" value="Sulfate adenylyltransferase"/>
    <property type="match status" value="1"/>
</dbReference>
<evidence type="ECO:0000313" key="3">
    <source>
        <dbReference type="EMBL" id="ERK04615.1"/>
    </source>
</evidence>
<dbReference type="AlphaFoldDB" id="U1GRL3"/>
<dbReference type="SMART" id="SM01022">
    <property type="entry name" value="ASCH"/>
    <property type="match status" value="1"/>
</dbReference>
<evidence type="ECO:0000313" key="4">
    <source>
        <dbReference type="Proteomes" id="UP000016412"/>
    </source>
</evidence>
<dbReference type="Proteomes" id="UP000016412">
    <property type="component" value="Unassembled WGS sequence"/>
</dbReference>
<dbReference type="PANTHER" id="PTHR39203">
    <property type="entry name" value="CYTOPLASMIC PROTEIN-RELATED"/>
    <property type="match status" value="1"/>
</dbReference>
<dbReference type="PANTHER" id="PTHR39203:SF1">
    <property type="entry name" value="CYTOPLASMIC PROTEIN"/>
    <property type="match status" value="1"/>
</dbReference>